<sequence>MPRMMMMMMILESLVISNKAQPFQLMWWCHRCQPFPWKGCTPCSQQCFRTVLVMQLPQLTPDSIAAPAFPQTYSILSCKTLITRMPSRISIVNHRAAKR</sequence>
<evidence type="ECO:0000256" key="1">
    <source>
        <dbReference type="SAM" id="SignalP"/>
    </source>
</evidence>
<feature type="chain" id="PRO_5014882593" evidence="1">
    <location>
        <begin position="21"/>
        <end position="99"/>
    </location>
</feature>
<accession>A0A2M4C9F1</accession>
<name>A0A2M4C9F1_9DIPT</name>
<proteinExistence type="predicted"/>
<evidence type="ECO:0000313" key="2">
    <source>
        <dbReference type="EMBL" id="MBW61771.1"/>
    </source>
</evidence>
<organism evidence="2">
    <name type="scientific">Anopheles marajoara</name>
    <dbReference type="NCBI Taxonomy" id="58244"/>
    <lineage>
        <taxon>Eukaryota</taxon>
        <taxon>Metazoa</taxon>
        <taxon>Ecdysozoa</taxon>
        <taxon>Arthropoda</taxon>
        <taxon>Hexapoda</taxon>
        <taxon>Insecta</taxon>
        <taxon>Pterygota</taxon>
        <taxon>Neoptera</taxon>
        <taxon>Endopterygota</taxon>
        <taxon>Diptera</taxon>
        <taxon>Nematocera</taxon>
        <taxon>Culicoidea</taxon>
        <taxon>Culicidae</taxon>
        <taxon>Anophelinae</taxon>
        <taxon>Anopheles</taxon>
    </lineage>
</organism>
<protein>
    <submittedName>
        <fullName evidence="2">Putative secreted protein</fullName>
    </submittedName>
</protein>
<keyword evidence="1" id="KW-0732">Signal</keyword>
<dbReference type="EMBL" id="GGFJ01012630">
    <property type="protein sequence ID" value="MBW61771.1"/>
    <property type="molecule type" value="Transcribed_RNA"/>
</dbReference>
<reference evidence="2" key="1">
    <citation type="submission" date="2018-01" db="EMBL/GenBank/DDBJ databases">
        <title>An insight into the sialome of Amazonian anophelines.</title>
        <authorList>
            <person name="Ribeiro J.M."/>
            <person name="Scarpassa V."/>
            <person name="Calvo E."/>
        </authorList>
    </citation>
    <scope>NUCLEOTIDE SEQUENCE</scope>
    <source>
        <tissue evidence="2">Salivary glands</tissue>
    </source>
</reference>
<dbReference type="AlphaFoldDB" id="A0A2M4C9F1"/>
<feature type="signal peptide" evidence="1">
    <location>
        <begin position="1"/>
        <end position="20"/>
    </location>
</feature>